<feature type="region of interest" description="Disordered" evidence="1">
    <location>
        <begin position="107"/>
        <end position="129"/>
    </location>
</feature>
<dbReference type="EMBL" id="CP121195">
    <property type="protein sequence ID" value="XBH12435.1"/>
    <property type="molecule type" value="Genomic_DNA"/>
</dbReference>
<name>A0AAU7D505_9BACT</name>
<dbReference type="CDD" id="cd18809">
    <property type="entry name" value="SF1_C_RecD"/>
    <property type="match status" value="1"/>
</dbReference>
<evidence type="ECO:0000313" key="3">
    <source>
        <dbReference type="EMBL" id="XBH12435.1"/>
    </source>
</evidence>
<keyword evidence="3" id="KW-0547">Nucleotide-binding</keyword>
<evidence type="ECO:0000259" key="2">
    <source>
        <dbReference type="Pfam" id="PF13538"/>
    </source>
</evidence>
<reference evidence="3" key="1">
    <citation type="submission" date="2023-03" db="EMBL/GenBank/DDBJ databases">
        <title>Edaphobacter sp.</title>
        <authorList>
            <person name="Huber K.J."/>
            <person name="Papendorf J."/>
            <person name="Pilke C."/>
            <person name="Bunk B."/>
            <person name="Sproeer C."/>
            <person name="Pester M."/>
        </authorList>
    </citation>
    <scope>NUCLEOTIDE SEQUENCE</scope>
    <source>
        <strain evidence="3">DSM 109920</strain>
    </source>
</reference>
<keyword evidence="3" id="KW-0067">ATP-binding</keyword>
<protein>
    <submittedName>
        <fullName evidence="3">ATP-binding domain-containing protein</fullName>
    </submittedName>
</protein>
<dbReference type="SUPFAM" id="SSF52540">
    <property type="entry name" value="P-loop containing nucleoside triphosphate hydrolases"/>
    <property type="match status" value="1"/>
</dbReference>
<dbReference type="GO" id="GO:0005524">
    <property type="term" value="F:ATP binding"/>
    <property type="evidence" value="ECO:0007669"/>
    <property type="project" value="UniProtKB-KW"/>
</dbReference>
<proteinExistence type="predicted"/>
<feature type="domain" description="UvrD-like helicase C-terminal" evidence="2">
    <location>
        <begin position="36"/>
        <end position="84"/>
    </location>
</feature>
<dbReference type="InterPro" id="IPR027417">
    <property type="entry name" value="P-loop_NTPase"/>
</dbReference>
<sequence length="129" mass="14205">MGTIQKIAEDRITVKMDGPSDKVVTFDAHKMRHFDHGYAVTFHSSQGITAERVLVNMDTKAHPELINTRFAYVAVSRASHDAHIYTNDAGSLGQRLSHDVTKSSAVDFRQSTPSRPIEKVHHAAPGLGL</sequence>
<dbReference type="AlphaFoldDB" id="A0AAU7D505"/>
<evidence type="ECO:0000256" key="1">
    <source>
        <dbReference type="SAM" id="MobiDB-lite"/>
    </source>
</evidence>
<accession>A0AAU7D505</accession>
<dbReference type="Pfam" id="PF13538">
    <property type="entry name" value="UvrD_C_2"/>
    <property type="match status" value="1"/>
</dbReference>
<dbReference type="InterPro" id="IPR027785">
    <property type="entry name" value="UvrD-like_helicase_C"/>
</dbReference>
<dbReference type="Gene3D" id="2.30.30.940">
    <property type="match status" value="1"/>
</dbReference>
<gene>
    <name evidence="3" type="ORF">P8936_12115</name>
</gene>
<dbReference type="RefSeq" id="WP_348269457.1">
    <property type="nucleotide sequence ID" value="NZ_CP121195.1"/>
</dbReference>
<organism evidence="3">
    <name type="scientific">Edaphobacter paludis</name>
    <dbReference type="NCBI Taxonomy" id="3035702"/>
    <lineage>
        <taxon>Bacteria</taxon>
        <taxon>Pseudomonadati</taxon>
        <taxon>Acidobacteriota</taxon>
        <taxon>Terriglobia</taxon>
        <taxon>Terriglobales</taxon>
        <taxon>Acidobacteriaceae</taxon>
        <taxon>Edaphobacter</taxon>
    </lineage>
</organism>
<dbReference type="Gene3D" id="3.40.50.300">
    <property type="entry name" value="P-loop containing nucleotide triphosphate hydrolases"/>
    <property type="match status" value="1"/>
</dbReference>